<dbReference type="Gene3D" id="2.170.120.30">
    <property type="match status" value="2"/>
</dbReference>
<evidence type="ECO:0000313" key="3">
    <source>
        <dbReference type="Proteomes" id="UP000680304"/>
    </source>
</evidence>
<dbReference type="PANTHER" id="PTHR37804">
    <property type="entry name" value="CDAA REGULATORY PROTEIN CDAR"/>
    <property type="match status" value="1"/>
</dbReference>
<protein>
    <recommendedName>
        <fullName evidence="4">YbbR-like domain-containing protein YbbR</fullName>
    </recommendedName>
</protein>
<comment type="caution">
    <text evidence="2">The sequence shown here is derived from an EMBL/GenBank/DDBJ whole genome shotgun (WGS) entry which is preliminary data.</text>
</comment>
<evidence type="ECO:0000313" key="2">
    <source>
        <dbReference type="EMBL" id="GIQ65489.1"/>
    </source>
</evidence>
<feature type="compositionally biased region" description="Basic and acidic residues" evidence="1">
    <location>
        <begin position="439"/>
        <end position="449"/>
    </location>
</feature>
<dbReference type="InterPro" id="IPR012505">
    <property type="entry name" value="YbbR"/>
</dbReference>
<sequence length="491" mass="52446">MDKWLSHPTALKIVSAVIGVLLWAVVHFDPEAPPNTVASNMETKVIEAVKIVPIGMDESTHVLRSMEPSVVRILVRGTRTNLLSANEDEDYQVTVDLTGIVEGKYTLPLKVGQLPRGVELLEMSPNRTTVQVDALITKPFDVTIVTEGEPEDGYLAGTPVLHSDNRVEVTLPKDDMAKVDRVVARIDIAGADKSINVKRVPLIALDKQGNELTNAVIRPATAEVEIPITKEYKVVPLRIGLSGQLPEGLSISSFKPNVKEVKLFGPREALDKIDVYDGPSVNLSEITESGVIELTLNPGGAIQAVEPQKVTVQVEVVPMETRSLEKMPIEIDNVAEQFDATVIEPASGLVDLQVRGAPDILAKLQVKDVRVSVDADGLRAGRHKVKLDVALPPFIELVSASVDSATVQITETAPVIVKPDEPAGPDPPANGEGESDGAADEKPNDHDGDGNTGETDEDGSDPTGTTGTGSPPDKNDPPASREPEEEAQTGT</sequence>
<name>A0ABQ4NB84_9BACL</name>
<evidence type="ECO:0000256" key="1">
    <source>
        <dbReference type="SAM" id="MobiDB-lite"/>
    </source>
</evidence>
<keyword evidence="3" id="KW-1185">Reference proteome</keyword>
<organism evidence="2 3">
    <name type="scientific">Paenibacillus cisolokensis</name>
    <dbReference type="NCBI Taxonomy" id="1658519"/>
    <lineage>
        <taxon>Bacteria</taxon>
        <taxon>Bacillati</taxon>
        <taxon>Bacillota</taxon>
        <taxon>Bacilli</taxon>
        <taxon>Bacillales</taxon>
        <taxon>Paenibacillaceae</taxon>
        <taxon>Paenibacillus</taxon>
    </lineage>
</organism>
<dbReference type="RefSeq" id="WP_213529952.1">
    <property type="nucleotide sequence ID" value="NZ_BOVJ01000135.1"/>
</dbReference>
<dbReference type="Gene3D" id="2.170.120.40">
    <property type="entry name" value="YbbR-like domain"/>
    <property type="match status" value="2"/>
</dbReference>
<evidence type="ECO:0008006" key="4">
    <source>
        <dbReference type="Google" id="ProtNLM"/>
    </source>
</evidence>
<proteinExistence type="predicted"/>
<dbReference type="EMBL" id="BOVJ01000135">
    <property type="protein sequence ID" value="GIQ65489.1"/>
    <property type="molecule type" value="Genomic_DNA"/>
</dbReference>
<accession>A0ABQ4NB84</accession>
<reference evidence="2 3" key="1">
    <citation type="submission" date="2021-04" db="EMBL/GenBank/DDBJ databases">
        <title>Draft genome sequence of Paenibacillus cisolokensis, LC2-13A.</title>
        <authorList>
            <person name="Uke A."/>
            <person name="Chhe C."/>
            <person name="Baramee S."/>
            <person name="Kosugi A."/>
        </authorList>
    </citation>
    <scope>NUCLEOTIDE SEQUENCE [LARGE SCALE GENOMIC DNA]</scope>
    <source>
        <strain evidence="2 3">LC2-13A</strain>
    </source>
</reference>
<feature type="compositionally biased region" description="Low complexity" evidence="1">
    <location>
        <begin position="461"/>
        <end position="472"/>
    </location>
</feature>
<dbReference type="InterPro" id="IPR053154">
    <property type="entry name" value="c-di-AMP_regulator"/>
</dbReference>
<feature type="region of interest" description="Disordered" evidence="1">
    <location>
        <begin position="413"/>
        <end position="491"/>
    </location>
</feature>
<gene>
    <name evidence="2" type="ORF">PACILC2_40570</name>
</gene>
<dbReference type="Proteomes" id="UP000680304">
    <property type="component" value="Unassembled WGS sequence"/>
</dbReference>
<dbReference type="PANTHER" id="PTHR37804:SF1">
    <property type="entry name" value="CDAA REGULATORY PROTEIN CDAR"/>
    <property type="match status" value="1"/>
</dbReference>
<feature type="compositionally biased region" description="Basic and acidic residues" evidence="1">
    <location>
        <begin position="473"/>
        <end position="482"/>
    </location>
</feature>
<dbReference type="Pfam" id="PF07949">
    <property type="entry name" value="YbbR"/>
    <property type="match status" value="2"/>
</dbReference>